<gene>
    <name evidence="5" type="primary">cdhR_1</name>
    <name evidence="5" type="ORF">PH7735_00106</name>
</gene>
<feature type="domain" description="HTH araC/xylS-type" evidence="4">
    <location>
        <begin position="226"/>
        <end position="322"/>
    </location>
</feature>
<sequence>MTITSRHKEFEAITRQIKFDILVADDFVLSELASVVDVLMIANRVSVSPIFQWTFRSLHGGSIRSRTGVLVETQSMTERPDADYLFVIGNSNPDNPALSVGSHVSRYTYRNAQVFLLAEAASRYISEHGNRHTALTTHWENSAVLRERQGVFDAQSALAVEDGKVVTCAGMSSTMDVVLLLIGRYISAAAKMTVADIMLHERIRDYSTQQPFSGVKGTNTGDAELDDCIELMAANIEEPLPINELVRVLGISNRSLERKFRMYLDTTPNTYYRELRLSKANNLLLNTTMSVREIGLACGFGSGFSSLYKSFFGVTPLTLRKQRRQSQS</sequence>
<dbReference type="GO" id="GO:0043565">
    <property type="term" value="F:sequence-specific DNA binding"/>
    <property type="evidence" value="ECO:0007669"/>
    <property type="project" value="InterPro"/>
</dbReference>
<evidence type="ECO:0000256" key="2">
    <source>
        <dbReference type="ARBA" id="ARBA00023125"/>
    </source>
</evidence>
<dbReference type="SMART" id="SM00342">
    <property type="entry name" value="HTH_ARAC"/>
    <property type="match status" value="1"/>
</dbReference>
<dbReference type="RefSeq" id="WP_058309391.1">
    <property type="nucleotide sequence ID" value="NZ_CYTW01000001.1"/>
</dbReference>
<dbReference type="PANTHER" id="PTHR43280">
    <property type="entry name" value="ARAC-FAMILY TRANSCRIPTIONAL REGULATOR"/>
    <property type="match status" value="1"/>
</dbReference>
<keyword evidence="6" id="KW-1185">Reference proteome</keyword>
<keyword evidence="3" id="KW-0804">Transcription</keyword>
<keyword evidence="1" id="KW-0805">Transcription regulation</keyword>
<dbReference type="SUPFAM" id="SSF46689">
    <property type="entry name" value="Homeodomain-like"/>
    <property type="match status" value="2"/>
</dbReference>
<evidence type="ECO:0000313" key="5">
    <source>
        <dbReference type="EMBL" id="CUJ82071.1"/>
    </source>
</evidence>
<dbReference type="GeneID" id="83879209"/>
<protein>
    <submittedName>
        <fullName evidence="5">Carnitine catabolism transcriptional activator</fullName>
    </submittedName>
</protein>
<evidence type="ECO:0000259" key="4">
    <source>
        <dbReference type="PROSITE" id="PS01124"/>
    </source>
</evidence>
<dbReference type="PANTHER" id="PTHR43280:SF28">
    <property type="entry name" value="HTH-TYPE TRANSCRIPTIONAL ACTIVATOR RHAS"/>
    <property type="match status" value="1"/>
</dbReference>
<evidence type="ECO:0000256" key="1">
    <source>
        <dbReference type="ARBA" id="ARBA00023015"/>
    </source>
</evidence>
<dbReference type="InterPro" id="IPR009057">
    <property type="entry name" value="Homeodomain-like_sf"/>
</dbReference>
<organism evidence="5 6">
    <name type="scientific">Shimia thalassica</name>
    <dbReference type="NCBI Taxonomy" id="1715693"/>
    <lineage>
        <taxon>Bacteria</taxon>
        <taxon>Pseudomonadati</taxon>
        <taxon>Pseudomonadota</taxon>
        <taxon>Alphaproteobacteria</taxon>
        <taxon>Rhodobacterales</taxon>
        <taxon>Roseobacteraceae</taxon>
    </lineage>
</organism>
<name>A0A0P1HZY0_9RHOB</name>
<proteinExistence type="predicted"/>
<dbReference type="STRING" id="1715693.PH7735_00106"/>
<dbReference type="Proteomes" id="UP000051870">
    <property type="component" value="Unassembled WGS sequence"/>
</dbReference>
<dbReference type="AlphaFoldDB" id="A0A0P1HZY0"/>
<dbReference type="Gene3D" id="3.40.50.880">
    <property type="match status" value="1"/>
</dbReference>
<dbReference type="InterPro" id="IPR029062">
    <property type="entry name" value="Class_I_gatase-like"/>
</dbReference>
<evidence type="ECO:0000256" key="3">
    <source>
        <dbReference type="ARBA" id="ARBA00023163"/>
    </source>
</evidence>
<dbReference type="SUPFAM" id="SSF52317">
    <property type="entry name" value="Class I glutamine amidotransferase-like"/>
    <property type="match status" value="1"/>
</dbReference>
<dbReference type="InterPro" id="IPR018060">
    <property type="entry name" value="HTH_AraC"/>
</dbReference>
<dbReference type="PROSITE" id="PS01124">
    <property type="entry name" value="HTH_ARAC_FAMILY_2"/>
    <property type="match status" value="1"/>
</dbReference>
<reference evidence="6" key="1">
    <citation type="submission" date="2015-09" db="EMBL/GenBank/DDBJ databases">
        <authorList>
            <person name="Rodrigo-Torres Lidia"/>
            <person name="Arahal R.David."/>
        </authorList>
    </citation>
    <scope>NUCLEOTIDE SEQUENCE [LARGE SCALE GENOMIC DNA]</scope>
    <source>
        <strain evidence="6">CECT 7735</strain>
    </source>
</reference>
<keyword evidence="2" id="KW-0238">DNA-binding</keyword>
<dbReference type="Gene3D" id="1.10.10.60">
    <property type="entry name" value="Homeodomain-like"/>
    <property type="match status" value="1"/>
</dbReference>
<dbReference type="Pfam" id="PF12833">
    <property type="entry name" value="HTH_18"/>
    <property type="match status" value="1"/>
</dbReference>
<dbReference type="EMBL" id="CYTW01000001">
    <property type="protein sequence ID" value="CUJ82071.1"/>
    <property type="molecule type" value="Genomic_DNA"/>
</dbReference>
<dbReference type="GO" id="GO:0003700">
    <property type="term" value="F:DNA-binding transcription factor activity"/>
    <property type="evidence" value="ECO:0007669"/>
    <property type="project" value="InterPro"/>
</dbReference>
<accession>A0A0P1HZY0</accession>
<evidence type="ECO:0000313" key="6">
    <source>
        <dbReference type="Proteomes" id="UP000051870"/>
    </source>
</evidence>